<protein>
    <submittedName>
        <fullName evidence="1">Uncharacterized protein</fullName>
    </submittedName>
</protein>
<dbReference type="GeneID" id="24565866"/>
<accession>A0A061DEI2</accession>
<evidence type="ECO:0000313" key="2">
    <source>
        <dbReference type="Proteomes" id="UP000033188"/>
    </source>
</evidence>
<keyword evidence="2" id="KW-1185">Reference proteome</keyword>
<dbReference type="RefSeq" id="XP_012769511.1">
    <property type="nucleotide sequence ID" value="XM_012914057.1"/>
</dbReference>
<organism evidence="1 2">
    <name type="scientific">Babesia bigemina</name>
    <dbReference type="NCBI Taxonomy" id="5866"/>
    <lineage>
        <taxon>Eukaryota</taxon>
        <taxon>Sar</taxon>
        <taxon>Alveolata</taxon>
        <taxon>Apicomplexa</taxon>
        <taxon>Aconoidasida</taxon>
        <taxon>Piroplasmida</taxon>
        <taxon>Babesiidae</taxon>
        <taxon>Babesia</taxon>
    </lineage>
</organism>
<name>A0A061DEI2_BABBI</name>
<dbReference type="SUPFAM" id="SSF48452">
    <property type="entry name" value="TPR-like"/>
    <property type="match status" value="1"/>
</dbReference>
<dbReference type="InterPro" id="IPR011990">
    <property type="entry name" value="TPR-like_helical_dom_sf"/>
</dbReference>
<dbReference type="KEGG" id="bbig:BBBOND_0312280"/>
<gene>
    <name evidence="1" type="ORF">BBBOND_0312280</name>
</gene>
<proteinExistence type="predicted"/>
<sequence length="1670" mass="186056">MVVAARGESVWAVPRPAAACITELRLFQQHCDRVFHDLYARRSFARLQRQAERNIHAVDVLTGASYARRARTVVVDAGHRVPERAYDYSSHFVGVVRSTGAAQHPISYSSAFRTVVFTKAVRICREEFANIATVDLLLLAYDVYTALYLSLIDALIHLGSWDEATEVLMQLGVVLYFIRSDLNKKQRSLVGATADARTEFRRRLFNCVLAKRGISLDDMPCCTDNSAIVQHVFDCFMLELPLETWSRTVYLWLRDASLYSVLETLQALPLPQRSEFYRRVRRGLLFATDTEDTDSPDLPYFDAESWSSKPPVWKAARPRGSGGCFGAQRWGRKRGIPYDFVLGCVLSASNCCRRYALEGLVMVAKISMALDRELYAALCFTVCMVLRVLSSKIRLLDEISFENGVSQGAGGHEDAATDPPLSVDHLSSLLQYVGMNHWENQKSLCVMSSIDNVWVRRSGMRSLSVSLTPVASFLGTSRYNGHSWVGLDYVVMLDVDGMIQCDAAGLDGIRFVPSRRVDGQFSPLGEMKIVRSDHDKTKSPSGAGCTGSICLENLKVRNNSVDVQMDFTPLCNNMCHSGRRYKRAPPSRGTKLAFSVVSKPPDHVPQPLVLGFDHKLVLALFAFCVSVDREYAVLHFRQALEYLNYRDTLRKKRKAFLRKLMTWVPTPNSKEARNMMKFQKRIRTAFRHRSWLSYMTATGGNEDHAHDADGAEWLPPLPPTKGGDAVNVKEYLSMESAELRMHYNGNNCLKETMMAKNRVMDVVEKYRSAVSQATNYLYKKCINYRPFCKTGALRGSHYRLGIKYPFVETEEAEMGAAKPTRSSMPPCEHTAMTLSMDECTQCSTSQSFRQLDRMITLTEWISHLVFTGCIRPGKVHPRSLPIGTPVDPHRAMPSAASGGANRLAKKLAGKKRARRVDRRSYRIMEYVVDAYVPDRLAGTAMANLSDGLALLNEVVESCMLTSLATFFHEPYYKGLVLDLALVQLLQGRWSLCLALLKQLRGPPGNYSTPFGAETITLPIEVFRLTKVEKEFLSRLTGKIFTELIMEPQLSIEMLSQECEPVDIGLTDGNDHCATHSGKGPGVAVSSHPDNFGMGLSAKSLLLLGVSYLRLGIVQVDPLSASIGDTTGSWVHIDHPELDNLRSFECDAPNSVAVCREYYPQAPGDAAVADPDTPTGRLATASEHILKALSIDPLCHKAWLYLAHCGVLAHEYEFAYRCCQRSIDCYDACVAAWLTMAVALSSRSRSCPPVKLSDGVWTEYLVEQKRLTQRMHHDKPTKISIPSFVVPYDPVFPSRAETTDDLARHMNQAVGGDTAECLDVLITATRFGSVFAYAGVLQLLSRTVETPIHSFPWESSNVAASSSRVVLTQLYLVLHASIECASQSTLAKIPDEWLHPDPRKMHSHMRALVSRAVSAKLHVSSLPFIRAMCLMYSLDVVDVSRAAVLSRGEMSFEVGLTDAACFEDEVYGWITCLEVLMQSGHAATAELLFPLLELYLDVSSPRCLEAEYAAPSCDKLPVGPHAEESRWGAVRRHFNGRAFTYADLRAETVFLRLYMRCYTAAEGELDELLSDVQDAITQCASRKLRLLEARVLAGLRRYEQAARVFAAELRRGFTGSVSTDYMLECQAMKVYAKVLTALGEVSQSAAATAFAEQCYLTTPVLRCDLCLVAPL</sequence>
<dbReference type="VEuPathDB" id="PiroplasmaDB:BBBOND_0312280"/>
<reference evidence="2" key="1">
    <citation type="journal article" date="2014" name="Nucleic Acids Res.">
        <title>The evolutionary dynamics of variant antigen genes in Babesia reveal a history of genomic innovation underlying host-parasite interaction.</title>
        <authorList>
            <person name="Jackson A.P."/>
            <person name="Otto T.D."/>
            <person name="Darby A."/>
            <person name="Ramaprasad A."/>
            <person name="Xia D."/>
            <person name="Echaide I.E."/>
            <person name="Farber M."/>
            <person name="Gahlot S."/>
            <person name="Gamble J."/>
            <person name="Gupta D."/>
            <person name="Gupta Y."/>
            <person name="Jackson L."/>
            <person name="Malandrin L."/>
            <person name="Malas T.B."/>
            <person name="Moussa E."/>
            <person name="Nair M."/>
            <person name="Reid A.J."/>
            <person name="Sanders M."/>
            <person name="Sharma J."/>
            <person name="Tracey A."/>
            <person name="Quail M.A."/>
            <person name="Weir W."/>
            <person name="Wastling J.M."/>
            <person name="Hall N."/>
            <person name="Willadsen P."/>
            <person name="Lingelbach K."/>
            <person name="Shiels B."/>
            <person name="Tait A."/>
            <person name="Berriman M."/>
            <person name="Allred D.R."/>
            <person name="Pain A."/>
        </authorList>
    </citation>
    <scope>NUCLEOTIDE SEQUENCE [LARGE SCALE GENOMIC DNA]</scope>
    <source>
        <strain evidence="2">Bond</strain>
    </source>
</reference>
<dbReference type="Proteomes" id="UP000033188">
    <property type="component" value="Chromosome 3"/>
</dbReference>
<dbReference type="OMA" id="EEELYGW"/>
<dbReference type="Gene3D" id="1.25.40.10">
    <property type="entry name" value="Tetratricopeptide repeat domain"/>
    <property type="match status" value="1"/>
</dbReference>
<dbReference type="OrthoDB" id="360640at2759"/>
<dbReference type="EMBL" id="LK391709">
    <property type="protein sequence ID" value="CDR97325.1"/>
    <property type="molecule type" value="Genomic_DNA"/>
</dbReference>
<evidence type="ECO:0000313" key="1">
    <source>
        <dbReference type="EMBL" id="CDR97325.1"/>
    </source>
</evidence>